<dbReference type="EMBL" id="BMXA01000006">
    <property type="protein sequence ID" value="GHA18002.1"/>
    <property type="molecule type" value="Genomic_DNA"/>
</dbReference>
<dbReference type="PANTHER" id="PTHR45737">
    <property type="entry name" value="VON WILLEBRAND FACTOR A DOMAIN-CONTAINING PROTEIN 5A"/>
    <property type="match status" value="1"/>
</dbReference>
<dbReference type="InterPro" id="IPR002035">
    <property type="entry name" value="VWF_A"/>
</dbReference>
<dbReference type="PROSITE" id="PS51468">
    <property type="entry name" value="VIT"/>
    <property type="match status" value="1"/>
</dbReference>
<evidence type="ECO:0000256" key="2">
    <source>
        <dbReference type="SAM" id="SignalP"/>
    </source>
</evidence>
<keyword evidence="2" id="KW-0732">Signal</keyword>
<dbReference type="Pfam" id="PF08487">
    <property type="entry name" value="VIT"/>
    <property type="match status" value="1"/>
</dbReference>
<reference evidence="5" key="1">
    <citation type="journal article" date="2014" name="Int. J. Syst. Evol. Microbiol.">
        <title>Complete genome sequence of Corynebacterium casei LMG S-19264T (=DSM 44701T), isolated from a smear-ripened cheese.</title>
        <authorList>
            <consortium name="US DOE Joint Genome Institute (JGI-PGF)"/>
            <person name="Walter F."/>
            <person name="Albersmeier A."/>
            <person name="Kalinowski J."/>
            <person name="Ruckert C."/>
        </authorList>
    </citation>
    <scope>NUCLEOTIDE SEQUENCE</scope>
    <source>
        <strain evidence="5">KCTC 12711</strain>
    </source>
</reference>
<evidence type="ECO:0000313" key="6">
    <source>
        <dbReference type="Proteomes" id="UP000614811"/>
    </source>
</evidence>
<keyword evidence="6" id="KW-1185">Reference proteome</keyword>
<dbReference type="RefSeq" id="WP_189402489.1">
    <property type="nucleotide sequence ID" value="NZ_BMXA01000006.1"/>
</dbReference>
<dbReference type="Gene3D" id="3.40.50.410">
    <property type="entry name" value="von Willebrand factor, type A domain"/>
    <property type="match status" value="1"/>
</dbReference>
<gene>
    <name evidence="5" type="ORF">GCM10008090_29670</name>
</gene>
<name>A0A918S0V8_9GAMM</name>
<feature type="signal peptide" evidence="2">
    <location>
        <begin position="1"/>
        <end position="28"/>
    </location>
</feature>
<dbReference type="SMART" id="SM00609">
    <property type="entry name" value="VIT"/>
    <property type="match status" value="1"/>
</dbReference>
<evidence type="ECO:0000259" key="3">
    <source>
        <dbReference type="PROSITE" id="PS50234"/>
    </source>
</evidence>
<dbReference type="PANTHER" id="PTHR45737:SF6">
    <property type="entry name" value="VON WILLEBRAND FACTOR A DOMAIN-CONTAINING PROTEIN 5A"/>
    <property type="match status" value="1"/>
</dbReference>
<feature type="region of interest" description="Disordered" evidence="1">
    <location>
        <begin position="635"/>
        <end position="678"/>
    </location>
</feature>
<reference evidence="5" key="2">
    <citation type="submission" date="2020-09" db="EMBL/GenBank/DDBJ databases">
        <authorList>
            <person name="Sun Q."/>
            <person name="Kim S."/>
        </authorList>
    </citation>
    <scope>NUCLEOTIDE SEQUENCE</scope>
    <source>
        <strain evidence="5">KCTC 12711</strain>
    </source>
</reference>
<feature type="compositionally biased region" description="Low complexity" evidence="1">
    <location>
        <begin position="642"/>
        <end position="658"/>
    </location>
</feature>
<evidence type="ECO:0008006" key="7">
    <source>
        <dbReference type="Google" id="ProtNLM"/>
    </source>
</evidence>
<evidence type="ECO:0000256" key="1">
    <source>
        <dbReference type="SAM" id="MobiDB-lite"/>
    </source>
</evidence>
<dbReference type="SMART" id="SM00327">
    <property type="entry name" value="VWA"/>
    <property type="match status" value="1"/>
</dbReference>
<feature type="domain" description="VWFA" evidence="3">
    <location>
        <begin position="324"/>
        <end position="494"/>
    </location>
</feature>
<accession>A0A918S0V8</accession>
<feature type="domain" description="VIT" evidence="4">
    <location>
        <begin position="27"/>
        <end position="155"/>
    </location>
</feature>
<evidence type="ECO:0000259" key="4">
    <source>
        <dbReference type="PROSITE" id="PS51468"/>
    </source>
</evidence>
<comment type="caution">
    <text evidence="5">The sequence shown here is derived from an EMBL/GenBank/DDBJ whole genome shotgun (WGS) entry which is preliminary data.</text>
</comment>
<dbReference type="Proteomes" id="UP000614811">
    <property type="component" value="Unassembled WGS sequence"/>
</dbReference>
<sequence>MKTIVNPFKLVVLLLLCVLFASGQMAQASGLMTAKGSTTVLQIQDHEVRVTIEDGYAITAVENTFYNPSNTDLEAVYEFPVPKNGTVAEFTVWIDGKPVIGEVVEKQRARELYESEKAAGRDAGLTEKVSFYRFESSVSPVRAQQTTRTRIVYMQPADVEGGIGRYVYPLEEGGTDQAKLDFWQTDSKVTGKFSFDMNLRSGFPVDAVRSPAHPHAQINSSDANNWQIAINQTGTTSSTPVMSESALDQVDAEADQRAVAFAEQEASASGSALNQDIVVYWRLQPNLPGAIELVAHKEPGARRGTFMLTVTPGVDLQPITEGRDWVFVLDRSGSMQGKYQTLMDATAQALAKLSPNDRFRVVLFDDRVEELTNGWMHADDVSLSQVSRALNNTSPRGGTNLYQGIEAAIQGLDADRTASIVLITDGVANLGKTEKKYFLDLLGQQDVRLFTAIMGNGANVPLLESMTKASRGFSASVSNSDDIMGVLIGALEKVKYQALHDVRLQIEGVKTSDLVSSKVATLYRGQQMVIFGHYFGDGLAKVTLDAKVSGEDKQYLTEFNFPEQATTNPEVERLWAYAKIQEIKDQTDYLGTDLEDSSAAIVSTSIEYGLVTDFTSMIVMTDAQFEANGIERANKKRRETEQAAQTQRAAAPVVQRQADAGSPAFSDNRPNYRGGSGGGGGAINPLTMLMLLPLGLAWIRRRIQVQGSARV</sequence>
<dbReference type="InterPro" id="IPR013694">
    <property type="entry name" value="VIT"/>
</dbReference>
<evidence type="ECO:0000313" key="5">
    <source>
        <dbReference type="EMBL" id="GHA18002.1"/>
    </source>
</evidence>
<feature type="chain" id="PRO_5037872473" description="VWA domain-containing protein" evidence="2">
    <location>
        <begin position="29"/>
        <end position="711"/>
    </location>
</feature>
<organism evidence="5 6">
    <name type="scientific">Arenicella chitinivorans</name>
    <dbReference type="NCBI Taxonomy" id="1329800"/>
    <lineage>
        <taxon>Bacteria</taxon>
        <taxon>Pseudomonadati</taxon>
        <taxon>Pseudomonadota</taxon>
        <taxon>Gammaproteobacteria</taxon>
        <taxon>Arenicellales</taxon>
        <taxon>Arenicellaceae</taxon>
        <taxon>Arenicella</taxon>
    </lineage>
</organism>
<proteinExistence type="predicted"/>
<dbReference type="PROSITE" id="PS50234">
    <property type="entry name" value="VWFA"/>
    <property type="match status" value="1"/>
</dbReference>
<dbReference type="AlphaFoldDB" id="A0A918S0V8"/>
<dbReference type="Pfam" id="PF13768">
    <property type="entry name" value="VWA_3"/>
    <property type="match status" value="1"/>
</dbReference>
<protein>
    <recommendedName>
        <fullName evidence="7">VWA domain-containing protein</fullName>
    </recommendedName>
</protein>
<dbReference type="InterPro" id="IPR036465">
    <property type="entry name" value="vWFA_dom_sf"/>
</dbReference>
<dbReference type="SUPFAM" id="SSF53300">
    <property type="entry name" value="vWA-like"/>
    <property type="match status" value="1"/>
</dbReference>